<dbReference type="Proteomes" id="UP000290289">
    <property type="component" value="Chromosome 7"/>
</dbReference>
<dbReference type="GO" id="GO:0003948">
    <property type="term" value="F:N4-(beta-N-acetylglucosaminyl)-L-asparaginase activity"/>
    <property type="evidence" value="ECO:0007669"/>
    <property type="project" value="UniProtKB-ARBA"/>
</dbReference>
<evidence type="ECO:0000256" key="6">
    <source>
        <dbReference type="PIRSR" id="PIRSR600246-1"/>
    </source>
</evidence>
<dbReference type="Gene3D" id="3.40.50.10330">
    <property type="entry name" value="Probable inorganic polyphosphate/atp-NAD kinase, domain 1"/>
    <property type="match status" value="1"/>
</dbReference>
<dbReference type="Pfam" id="PF00620">
    <property type="entry name" value="RhoGAP"/>
    <property type="match status" value="1"/>
</dbReference>
<keyword evidence="12" id="KW-1185">Reference proteome</keyword>
<evidence type="ECO:0000256" key="7">
    <source>
        <dbReference type="PIRSR" id="PIRSR600246-2"/>
    </source>
</evidence>
<proteinExistence type="inferred from homology"/>
<dbReference type="InterPro" id="IPR016064">
    <property type="entry name" value="NAD/diacylglycerol_kinase_sf"/>
</dbReference>
<sequence length="1043" mass="113860">MPSDISPRWKEKTTEFFSSSGVKIKEAGHSAGTFVEEVTKDAKVNVADVAERVGSMFKSRWALLQQPATRHAVQERLIVAAATTGTFFRKGLSETKEKVSVGKIKVEEVAKKTAQKSKTILSDIERWQKGVASTDVFGVPIEVTVQRQQSSRPIPQILVRCADYLISSGLNTPYLFKDEGDKKVIQQLVSLYNQDSNASLPEGVSPIDVAALVKCYLATLPEPLTTFELYNEIIGARSSIREMRNMLRRLPTVNYTTLEFVTALLLRISQKSVLNKMNIQSLAMEMAPVIIWQKGRTPDLYRKYWNQPSKGPSRKNLDPEPTYSAWDMLSDEGDAVDDSIPLDDGVPMDLGAIEKMRGVEGSLSHRTLTNLIRRRNHMSEQAWKNWYDLAFLCHSSVRHPPCLGPSPTLSILPQSKRWEISCPSTSSKFGTIVVLSNSCPAAPKIPEQQSLPLSMAANRLSSLPILILTVLLLSLVIGHEASDSGQYPVVVSTWPFVEAVRAAWRAVDNGFSAVDAVVEGCSACEELRCDGTVGPGGSPDENGETTIDALVMDGVTMEVGAVAAMRYVKDGIKAARLVMQYTEHTMLVGEQASAFAISMGLPGPTNLNSSESIGKWTKWKENDCQPNFWKDVVPANSCGPYHAKDSLGLSHGLCSKTTNINPRSSPIGRHNHDTISMAVFDKMGKIAVGTSTNGATFKIPGRVGDGPIAGSSAYADDEVGACGATGDGDVMMRFLPCYQVVESMRLGMEPKLAAKDAISRIARKFPGFVGAVFAINKKGVHAGACHGWTFQYSVRSPEMDDVKPDESLPIQQAQFDGGAVASALNCGLTLDPTAEVLLSFNSDGLSWKSLEPFDSYCIIKQDVSTCLGITFASKVATEIQFSDVYTVELISHSLIHGPKVSNATKCLSGRHEYEVQIYRITVHGFQQSKALPSLLVLAACTFGHKDLQTCQMWVEQINASLAIEQGRPKNLLVFVHPRSGKGNGCKIWDSMAPIFSHAKVKTRVIVTQRSGNAYDMMASVGNKELASYDGVVVVVRILWTCHY</sequence>
<dbReference type="PROSITE" id="PS50146">
    <property type="entry name" value="DAGK"/>
    <property type="match status" value="1"/>
</dbReference>
<evidence type="ECO:0000256" key="3">
    <source>
        <dbReference type="ARBA" id="ARBA00022670"/>
    </source>
</evidence>
<dbReference type="GO" id="GO:0006508">
    <property type="term" value="P:proteolysis"/>
    <property type="evidence" value="ECO:0007669"/>
    <property type="project" value="UniProtKB-KW"/>
</dbReference>
<dbReference type="SUPFAM" id="SSF56235">
    <property type="entry name" value="N-terminal nucleophile aminohydrolases (Ntn hydrolases)"/>
    <property type="match status" value="1"/>
</dbReference>
<gene>
    <name evidence="11" type="ORF">DVH24_024554</name>
</gene>
<dbReference type="InterPro" id="IPR029055">
    <property type="entry name" value="Ntn_hydrolases_N"/>
</dbReference>
<comment type="caution">
    <text evidence="11">The sequence shown here is derived from an EMBL/GenBank/DDBJ whole genome shotgun (WGS) entry which is preliminary data.</text>
</comment>
<keyword evidence="4" id="KW-0378">Hydrolase</keyword>
<dbReference type="SMART" id="SM00324">
    <property type="entry name" value="RhoGAP"/>
    <property type="match status" value="1"/>
</dbReference>
<dbReference type="PROSITE" id="PS50238">
    <property type="entry name" value="RHOGAP"/>
    <property type="match status" value="1"/>
</dbReference>
<dbReference type="PANTHER" id="PTHR47367">
    <property type="entry name" value="AUXIN-REGULATED PROTEIN-LIKE"/>
    <property type="match status" value="1"/>
</dbReference>
<dbReference type="EMBL" id="RDQH01000333">
    <property type="protein sequence ID" value="RXH94870.1"/>
    <property type="molecule type" value="Genomic_DNA"/>
</dbReference>
<dbReference type="CDD" id="cd00159">
    <property type="entry name" value="RhoGAP"/>
    <property type="match status" value="1"/>
</dbReference>
<comment type="similarity">
    <text evidence="1">Belongs to the Ntn-hydrolase family.</text>
</comment>
<feature type="active site" description="Nucleophile" evidence="6">
    <location>
        <position position="674"/>
    </location>
</feature>
<dbReference type="GO" id="GO:0008233">
    <property type="term" value="F:peptidase activity"/>
    <property type="evidence" value="ECO:0007669"/>
    <property type="project" value="UniProtKB-KW"/>
</dbReference>
<feature type="domain" description="Rho-GAP" evidence="10">
    <location>
        <begin position="139"/>
        <end position="337"/>
    </location>
</feature>
<protein>
    <recommendedName>
        <fullName evidence="13">Rho-GAP domain-containing protein</fullName>
    </recommendedName>
</protein>
<feature type="binding site" evidence="7">
    <location>
        <begin position="702"/>
        <end position="705"/>
    </location>
    <ligand>
        <name>substrate</name>
    </ligand>
</feature>
<comment type="subunit">
    <text evidence="2">Heterotetramer of two alpha and two beta chains arranged as a dimer of alpha/beta heterodimers.</text>
</comment>
<evidence type="ECO:0000313" key="11">
    <source>
        <dbReference type="EMBL" id="RXH94870.1"/>
    </source>
</evidence>
<dbReference type="GO" id="GO:0016301">
    <property type="term" value="F:kinase activity"/>
    <property type="evidence" value="ECO:0007669"/>
    <property type="project" value="InterPro"/>
</dbReference>
<dbReference type="Pfam" id="PF00781">
    <property type="entry name" value="DAGK_cat"/>
    <property type="match status" value="1"/>
</dbReference>
<dbReference type="GO" id="GO:0007165">
    <property type="term" value="P:signal transduction"/>
    <property type="evidence" value="ECO:0007669"/>
    <property type="project" value="InterPro"/>
</dbReference>
<evidence type="ECO:0000256" key="4">
    <source>
        <dbReference type="ARBA" id="ARBA00022801"/>
    </source>
</evidence>
<feature type="binding site" evidence="7">
    <location>
        <begin position="725"/>
        <end position="728"/>
    </location>
    <ligand>
        <name>substrate</name>
    </ligand>
</feature>
<keyword evidence="5" id="KW-0068">Autocatalytic cleavage</keyword>
<evidence type="ECO:0000313" key="12">
    <source>
        <dbReference type="Proteomes" id="UP000290289"/>
    </source>
</evidence>
<dbReference type="Pfam" id="PF01112">
    <property type="entry name" value="Asparaginase_2"/>
    <property type="match status" value="1"/>
</dbReference>
<accession>A0A498JH49</accession>
<dbReference type="SUPFAM" id="SSF48350">
    <property type="entry name" value="GTPase activation domain, GAP"/>
    <property type="match status" value="1"/>
</dbReference>
<evidence type="ECO:0000259" key="9">
    <source>
        <dbReference type="PROSITE" id="PS50146"/>
    </source>
</evidence>
<dbReference type="SUPFAM" id="SSF111331">
    <property type="entry name" value="NAD kinase/diacylglycerol kinase-like"/>
    <property type="match status" value="1"/>
</dbReference>
<dbReference type="InterPro" id="IPR008936">
    <property type="entry name" value="Rho_GTPase_activation_prot"/>
</dbReference>
<dbReference type="InterPro" id="IPR001206">
    <property type="entry name" value="Diacylglycerol_kinase_cat_dom"/>
</dbReference>
<organism evidence="11 12">
    <name type="scientific">Malus domestica</name>
    <name type="common">Apple</name>
    <name type="synonym">Pyrus malus</name>
    <dbReference type="NCBI Taxonomy" id="3750"/>
    <lineage>
        <taxon>Eukaryota</taxon>
        <taxon>Viridiplantae</taxon>
        <taxon>Streptophyta</taxon>
        <taxon>Embryophyta</taxon>
        <taxon>Tracheophyta</taxon>
        <taxon>Spermatophyta</taxon>
        <taxon>Magnoliopsida</taxon>
        <taxon>eudicotyledons</taxon>
        <taxon>Gunneridae</taxon>
        <taxon>Pentapetalae</taxon>
        <taxon>rosids</taxon>
        <taxon>fabids</taxon>
        <taxon>Rosales</taxon>
        <taxon>Rosaceae</taxon>
        <taxon>Amygdaloideae</taxon>
        <taxon>Maleae</taxon>
        <taxon>Malus</taxon>
    </lineage>
</organism>
<feature type="domain" description="DAGKc" evidence="9">
    <location>
        <begin position="966"/>
        <end position="1034"/>
    </location>
</feature>
<dbReference type="FunFam" id="3.60.20.30:FF:000003">
    <property type="entry name" value="N(4)-(Beta-N-acetylglucosaminyl)-L-asparaginase isoform X1"/>
    <property type="match status" value="1"/>
</dbReference>
<evidence type="ECO:0000256" key="5">
    <source>
        <dbReference type="ARBA" id="ARBA00022813"/>
    </source>
</evidence>
<evidence type="ECO:0008006" key="13">
    <source>
        <dbReference type="Google" id="ProtNLM"/>
    </source>
</evidence>
<dbReference type="InterPro" id="IPR000246">
    <property type="entry name" value="Peptidase_T2"/>
</dbReference>
<evidence type="ECO:0000256" key="1">
    <source>
        <dbReference type="ARBA" id="ARBA00010872"/>
    </source>
</evidence>
<feature type="site" description="Cleavage; by autolysis" evidence="8">
    <location>
        <begin position="673"/>
        <end position="674"/>
    </location>
</feature>
<dbReference type="CDD" id="cd04513">
    <property type="entry name" value="Glycosylasparaginase"/>
    <property type="match status" value="1"/>
</dbReference>
<evidence type="ECO:0000256" key="8">
    <source>
        <dbReference type="PIRSR" id="PIRSR600246-3"/>
    </source>
</evidence>
<dbReference type="PANTHER" id="PTHR47367:SF1">
    <property type="entry name" value="OS07G0486500 PROTEIN"/>
    <property type="match status" value="1"/>
</dbReference>
<keyword evidence="3" id="KW-0645">Protease</keyword>
<evidence type="ECO:0000259" key="10">
    <source>
        <dbReference type="PROSITE" id="PS50238"/>
    </source>
</evidence>
<reference evidence="11 12" key="1">
    <citation type="submission" date="2018-10" db="EMBL/GenBank/DDBJ databases">
        <title>A high-quality apple genome assembly.</title>
        <authorList>
            <person name="Hu J."/>
        </authorList>
    </citation>
    <scope>NUCLEOTIDE SEQUENCE [LARGE SCALE GENOMIC DNA]</scope>
    <source>
        <strain evidence="12">cv. HFTH1</strain>
        <tissue evidence="11">Young leaf</tissue>
    </source>
</reference>
<evidence type="ECO:0000256" key="2">
    <source>
        <dbReference type="ARBA" id="ARBA00011601"/>
    </source>
</evidence>
<dbReference type="Gene3D" id="1.10.555.10">
    <property type="entry name" value="Rho GTPase activation protein"/>
    <property type="match status" value="1"/>
</dbReference>
<dbReference type="InterPro" id="IPR017438">
    <property type="entry name" value="ATP-NAD_kinase_N"/>
</dbReference>
<dbReference type="InterPro" id="IPR000198">
    <property type="entry name" value="RhoGAP_dom"/>
</dbReference>
<dbReference type="AlphaFoldDB" id="A0A498JH49"/>
<dbReference type="Gene3D" id="3.60.20.30">
    <property type="entry name" value="(Glycosyl)asparaginase"/>
    <property type="match status" value="1"/>
</dbReference>
<name>A0A498JH49_MALDO</name>